<dbReference type="SUPFAM" id="SSF55961">
    <property type="entry name" value="Bet v1-like"/>
    <property type="match status" value="1"/>
</dbReference>
<organism evidence="1 2">
    <name type="scientific">Ancylomarina salipaludis</name>
    <dbReference type="NCBI Taxonomy" id="2501299"/>
    <lineage>
        <taxon>Bacteria</taxon>
        <taxon>Pseudomonadati</taxon>
        <taxon>Bacteroidota</taxon>
        <taxon>Bacteroidia</taxon>
        <taxon>Marinilabiliales</taxon>
        <taxon>Marinifilaceae</taxon>
        <taxon>Ancylomarina</taxon>
    </lineage>
</organism>
<dbReference type="OrthoDB" id="9807923at2"/>
<evidence type="ECO:0000313" key="1">
    <source>
        <dbReference type="EMBL" id="RXQ95724.1"/>
    </source>
</evidence>
<dbReference type="Gene3D" id="3.30.530.20">
    <property type="match status" value="1"/>
</dbReference>
<proteinExistence type="predicted"/>
<reference evidence="1 2" key="1">
    <citation type="submission" date="2019-01" db="EMBL/GenBank/DDBJ databases">
        <title>Ancylomarina salipaludis sp. nov., isolated from a salt marsh.</title>
        <authorList>
            <person name="Yoon J.-H."/>
        </authorList>
    </citation>
    <scope>NUCLEOTIDE SEQUENCE [LARGE SCALE GENOMIC DNA]</scope>
    <source>
        <strain evidence="1 2">SHSM-M15</strain>
    </source>
</reference>
<sequence>MKKALLIVSILIILVFILHLVAPKHYQVERKIVVSTQIDTVFKSLCSLKEQQMWSPWAEMDPNMKVEYRGVDGQIGSVSHWVGNDDVGEGEQEVTKIEGNTYIETELRFLKPFESTSVGFLKLKEVDNQTEVTWGFYGENKFPTTIIMLFMNIDKQIGPDFEKGLAKFKTYIEK</sequence>
<dbReference type="InterPro" id="IPR023393">
    <property type="entry name" value="START-like_dom_sf"/>
</dbReference>
<protein>
    <submittedName>
        <fullName evidence="1">Polyketide cyclase</fullName>
    </submittedName>
</protein>
<keyword evidence="2" id="KW-1185">Reference proteome</keyword>
<dbReference type="Proteomes" id="UP000289703">
    <property type="component" value="Unassembled WGS sequence"/>
</dbReference>
<dbReference type="EMBL" id="SAXA01000005">
    <property type="protein sequence ID" value="RXQ95724.1"/>
    <property type="molecule type" value="Genomic_DNA"/>
</dbReference>
<name>A0A4Q1JMD5_9BACT</name>
<evidence type="ECO:0000313" key="2">
    <source>
        <dbReference type="Proteomes" id="UP000289703"/>
    </source>
</evidence>
<dbReference type="CDD" id="cd07818">
    <property type="entry name" value="SRPBCC_1"/>
    <property type="match status" value="1"/>
</dbReference>
<comment type="caution">
    <text evidence="1">The sequence shown here is derived from an EMBL/GenBank/DDBJ whole genome shotgun (WGS) entry which is preliminary data.</text>
</comment>
<accession>A0A4Q1JMD5</accession>
<gene>
    <name evidence="1" type="ORF">EO244_07630</name>
</gene>
<dbReference type="AlphaFoldDB" id="A0A4Q1JMD5"/>
<dbReference type="RefSeq" id="WP_129254063.1">
    <property type="nucleotide sequence ID" value="NZ_SAXA01000005.1"/>
</dbReference>